<evidence type="ECO:0000256" key="2">
    <source>
        <dbReference type="SAM" id="SignalP"/>
    </source>
</evidence>
<dbReference type="SUPFAM" id="SSF88874">
    <property type="entry name" value="Receptor-binding domain of short tail fibre protein gp12"/>
    <property type="match status" value="1"/>
</dbReference>
<dbReference type="AlphaFoldDB" id="A0A848QLJ4"/>
<name>A0A848QLJ4_9SPHN</name>
<feature type="chain" id="PRO_5032521866" evidence="2">
    <location>
        <begin position="27"/>
        <end position="202"/>
    </location>
</feature>
<comment type="caution">
    <text evidence="4">The sequence shown here is derived from an EMBL/GenBank/DDBJ whole genome shotgun (WGS) entry which is preliminary data.</text>
</comment>
<accession>A0A848QLJ4</accession>
<dbReference type="Gene3D" id="3.90.1340.10">
    <property type="entry name" value="Phage tail collar domain"/>
    <property type="match status" value="1"/>
</dbReference>
<dbReference type="EMBL" id="JABCRE010000002">
    <property type="protein sequence ID" value="NMW31699.1"/>
    <property type="molecule type" value="Genomic_DNA"/>
</dbReference>
<evidence type="ECO:0000313" key="4">
    <source>
        <dbReference type="EMBL" id="NMW31699.1"/>
    </source>
</evidence>
<keyword evidence="5" id="KW-1185">Reference proteome</keyword>
<reference evidence="4 5" key="1">
    <citation type="submission" date="2020-04" db="EMBL/GenBank/DDBJ databases">
        <authorList>
            <person name="Liu A."/>
        </authorList>
    </citation>
    <scope>NUCLEOTIDE SEQUENCE [LARGE SCALE GENOMIC DNA]</scope>
    <source>
        <strain evidence="4 5">RZ02</strain>
    </source>
</reference>
<evidence type="ECO:0000259" key="3">
    <source>
        <dbReference type="Pfam" id="PF07484"/>
    </source>
</evidence>
<gene>
    <name evidence="4" type="ORF">HKD42_06470</name>
</gene>
<feature type="signal peptide" evidence="2">
    <location>
        <begin position="1"/>
        <end position="26"/>
    </location>
</feature>
<sequence length="202" mass="20685">MKTLSKIAALALASSMAFSVSAPAQASADPLLGEMMTVGFNFCPRGWSEAAGQLLPISSNTALFSLLGTTYGGDGRTTFALPDLRGRSVVGMNTGPGLANIRWGSRGGRENITLTTANLPAHSHSAQMNAVSGTAGDRAQPAGRLLSSSAAQQYSDQAANATLNSGAITVANAGNGQAFNSRNPYLGMLNCIAMVGQYPSRS</sequence>
<keyword evidence="2" id="KW-0732">Signal</keyword>
<dbReference type="RefSeq" id="WP_170011397.1">
    <property type="nucleotide sequence ID" value="NZ_JABCRE010000002.1"/>
</dbReference>
<evidence type="ECO:0000313" key="5">
    <source>
        <dbReference type="Proteomes" id="UP000561181"/>
    </source>
</evidence>
<organism evidence="4 5">
    <name type="scientific">Pontixanthobacter rizhaonensis</name>
    <dbReference type="NCBI Taxonomy" id="2730337"/>
    <lineage>
        <taxon>Bacteria</taxon>
        <taxon>Pseudomonadati</taxon>
        <taxon>Pseudomonadota</taxon>
        <taxon>Alphaproteobacteria</taxon>
        <taxon>Sphingomonadales</taxon>
        <taxon>Erythrobacteraceae</taxon>
        <taxon>Pontixanthobacter</taxon>
    </lineage>
</organism>
<feature type="domain" description="Phage tail collar" evidence="3">
    <location>
        <begin position="33"/>
        <end position="88"/>
    </location>
</feature>
<proteinExistence type="predicted"/>
<dbReference type="InterPro" id="IPR011083">
    <property type="entry name" value="Phage_tail_collar_dom"/>
</dbReference>
<dbReference type="Pfam" id="PF07484">
    <property type="entry name" value="Collar"/>
    <property type="match status" value="1"/>
</dbReference>
<protein>
    <submittedName>
        <fullName evidence="4">Phage tail protein</fullName>
    </submittedName>
</protein>
<feature type="region of interest" description="Disordered" evidence="1">
    <location>
        <begin position="128"/>
        <end position="148"/>
    </location>
</feature>
<evidence type="ECO:0000256" key="1">
    <source>
        <dbReference type="SAM" id="MobiDB-lite"/>
    </source>
</evidence>
<dbReference type="InterPro" id="IPR037053">
    <property type="entry name" value="Phage_tail_collar_dom_sf"/>
</dbReference>
<dbReference type="Proteomes" id="UP000561181">
    <property type="component" value="Unassembled WGS sequence"/>
</dbReference>